<dbReference type="Gene3D" id="2.40.10.220">
    <property type="entry name" value="predicted glycosyltransferase like domains"/>
    <property type="match status" value="1"/>
</dbReference>
<dbReference type="Proteomes" id="UP000502179">
    <property type="component" value="Chromosome"/>
</dbReference>
<dbReference type="GO" id="GO:0035438">
    <property type="term" value="F:cyclic-di-GMP binding"/>
    <property type="evidence" value="ECO:0007669"/>
    <property type="project" value="InterPro"/>
</dbReference>
<reference evidence="1 2" key="1">
    <citation type="submission" date="2020-02" db="EMBL/GenBank/DDBJ databases">
        <title>Genome analysis of Thermosulfuriphilus ammonigenes ST65T, an anaerobic thermophilic chemolithoautotrophic bacterium isolated from a deep-sea hydrothermal vent.</title>
        <authorList>
            <person name="Slobodkina G."/>
            <person name="Allioux M."/>
            <person name="Merkel A."/>
            <person name="Alain K."/>
            <person name="Jebbar M."/>
            <person name="Slobodkin A."/>
        </authorList>
    </citation>
    <scope>NUCLEOTIDE SEQUENCE [LARGE SCALE GENOMIC DNA]</scope>
    <source>
        <strain evidence="1 2">ST65</strain>
    </source>
</reference>
<dbReference type="EMBL" id="CP048877">
    <property type="protein sequence ID" value="QIJ72080.1"/>
    <property type="molecule type" value="Genomic_DNA"/>
</dbReference>
<proteinExistence type="predicted"/>
<dbReference type="RefSeq" id="WP_166032297.1">
    <property type="nucleotide sequence ID" value="NZ_CP048877.1"/>
</dbReference>
<dbReference type="KEGG" id="tav:G4V39_07275"/>
<evidence type="ECO:0000313" key="2">
    <source>
        <dbReference type="Proteomes" id="UP000502179"/>
    </source>
</evidence>
<name>A0A6G7PWT8_9BACT</name>
<accession>A0A6G7PWT8</accession>
<keyword evidence="2" id="KW-1185">Reference proteome</keyword>
<organism evidence="1 2">
    <name type="scientific">Thermosulfuriphilus ammonigenes</name>
    <dbReference type="NCBI Taxonomy" id="1936021"/>
    <lineage>
        <taxon>Bacteria</taxon>
        <taxon>Pseudomonadati</taxon>
        <taxon>Thermodesulfobacteriota</taxon>
        <taxon>Thermodesulfobacteria</taxon>
        <taxon>Thermodesulfobacteriales</taxon>
        <taxon>Thermodesulfobacteriaceae</taxon>
        <taxon>Thermosulfuriphilus</taxon>
    </lineage>
</organism>
<evidence type="ECO:0000313" key="1">
    <source>
        <dbReference type="EMBL" id="QIJ72080.1"/>
    </source>
</evidence>
<dbReference type="SUPFAM" id="SSF141371">
    <property type="entry name" value="PilZ domain-like"/>
    <property type="match status" value="1"/>
</dbReference>
<sequence>MIERRKYPRYRYRLNVFVHERGAYYPVENLSLEGCFIPMDDPLPEGTVVGLIIEIPGVGSIPTSGFVQHTGGGQGIGVQFLEMDEGYRKVYAKFLKIMPMLEEIKDLYTRVIEEKSRS</sequence>
<dbReference type="AlphaFoldDB" id="A0A6G7PWT8"/>
<dbReference type="Pfam" id="PF07238">
    <property type="entry name" value="PilZ"/>
    <property type="match status" value="1"/>
</dbReference>
<gene>
    <name evidence="1" type="ORF">G4V39_07275</name>
</gene>
<protein>
    <submittedName>
        <fullName evidence="1">Uncharacterized protein</fullName>
    </submittedName>
</protein>
<dbReference type="InterPro" id="IPR009875">
    <property type="entry name" value="PilZ_domain"/>
</dbReference>